<name>A0ABT0JVR9_9ACTN</name>
<protein>
    <recommendedName>
        <fullName evidence="3">Tetratricopeptide repeat protein</fullName>
    </recommendedName>
</protein>
<dbReference type="RefSeq" id="WP_248824060.1">
    <property type="nucleotide sequence ID" value="NZ_JALKFT010000005.1"/>
</dbReference>
<keyword evidence="2" id="KW-1185">Reference proteome</keyword>
<comment type="caution">
    <text evidence="1">The sequence shown here is derived from an EMBL/GenBank/DDBJ whole genome shotgun (WGS) entry which is preliminary data.</text>
</comment>
<sequence>MITDEDVEEIVYQAAGDSDHRGAATRLEALADRTTEHSDPVTRASLFVDAGSQWGLADDWSEAIRCYRAAVADGSDCSPDPRVWLHDALLRDGQPEEAARLRLELRSARSNDPGVYEAVAESLEHVDALTEAHTWFTMGYHRCENAPVPDFLLDLLLVGRRRVRTRLGHPCDDLDRIAEEYLNSTAID</sequence>
<proteinExistence type="predicted"/>
<dbReference type="InterPro" id="IPR011990">
    <property type="entry name" value="TPR-like_helical_dom_sf"/>
</dbReference>
<evidence type="ECO:0008006" key="3">
    <source>
        <dbReference type="Google" id="ProtNLM"/>
    </source>
</evidence>
<dbReference type="EMBL" id="JALKFT010000005">
    <property type="protein sequence ID" value="MCK9875644.1"/>
    <property type="molecule type" value="Genomic_DNA"/>
</dbReference>
<accession>A0ABT0JVR9</accession>
<gene>
    <name evidence="1" type="ORF">MXD59_07645</name>
</gene>
<reference evidence="1 2" key="1">
    <citation type="submission" date="2022-04" db="EMBL/GenBank/DDBJ databases">
        <title>Genome diversity in the genus Frankia.</title>
        <authorList>
            <person name="Carlos-Shanley C."/>
            <person name="Hahn D."/>
        </authorList>
    </citation>
    <scope>NUCLEOTIDE SEQUENCE [LARGE SCALE GENOMIC DNA]</scope>
    <source>
        <strain evidence="1 2">Ag45/Mut15</strain>
    </source>
</reference>
<dbReference type="Proteomes" id="UP001201873">
    <property type="component" value="Unassembled WGS sequence"/>
</dbReference>
<dbReference type="SUPFAM" id="SSF48452">
    <property type="entry name" value="TPR-like"/>
    <property type="match status" value="1"/>
</dbReference>
<organism evidence="1 2">
    <name type="scientific">Frankia umida</name>
    <dbReference type="NCBI Taxonomy" id="573489"/>
    <lineage>
        <taxon>Bacteria</taxon>
        <taxon>Bacillati</taxon>
        <taxon>Actinomycetota</taxon>
        <taxon>Actinomycetes</taxon>
        <taxon>Frankiales</taxon>
        <taxon>Frankiaceae</taxon>
        <taxon>Frankia</taxon>
    </lineage>
</organism>
<dbReference type="Gene3D" id="1.25.40.10">
    <property type="entry name" value="Tetratricopeptide repeat domain"/>
    <property type="match status" value="1"/>
</dbReference>
<evidence type="ECO:0000313" key="1">
    <source>
        <dbReference type="EMBL" id="MCK9875644.1"/>
    </source>
</evidence>
<evidence type="ECO:0000313" key="2">
    <source>
        <dbReference type="Proteomes" id="UP001201873"/>
    </source>
</evidence>